<evidence type="ECO:0000313" key="2">
    <source>
        <dbReference type="Proteomes" id="UP000006898"/>
    </source>
</evidence>
<accession>D5MGA4</accession>
<organism evidence="1 2">
    <name type="scientific">Methylomirabilis oxygeniifera</name>
    <dbReference type="NCBI Taxonomy" id="671143"/>
    <lineage>
        <taxon>Bacteria</taxon>
        <taxon>Candidatus Methylomirabilota</taxon>
        <taxon>Candidatus Methylomirabilia</taxon>
        <taxon>Candidatus Methylomirabilales</taxon>
        <taxon>Candidatus Methylomirabilaceae</taxon>
        <taxon>Candidatus Methylomirabilis</taxon>
    </lineage>
</organism>
<evidence type="ECO:0000313" key="1">
    <source>
        <dbReference type="EMBL" id="CBE68785.1"/>
    </source>
</evidence>
<dbReference type="AlphaFoldDB" id="D5MGA4"/>
<reference evidence="1 2" key="1">
    <citation type="journal article" date="2010" name="Nature">
        <title>Nitrite-driven anaerobic methane oxidation by oxygenic bacteria.</title>
        <authorList>
            <person name="Ettwig K.F."/>
            <person name="Butler M.K."/>
            <person name="Le Paslier D."/>
            <person name="Pelletier E."/>
            <person name="Mangenot S."/>
            <person name="Kuypers M.M.M."/>
            <person name="Schreiber F."/>
            <person name="Dutilh B.E."/>
            <person name="Zedelius J."/>
            <person name="de Beer D."/>
            <person name="Gloerich J."/>
            <person name="Wessels H.J.C.T."/>
            <person name="van Allen T."/>
            <person name="Luesken F."/>
            <person name="Wu M."/>
            <person name="van de Pas-Schoonen K.T."/>
            <person name="Op den Camp H.J.M."/>
            <person name="Janssen-Megens E.M."/>
            <person name="Francoijs K-J."/>
            <person name="Stunnenberg H."/>
            <person name="Weissenbach J."/>
            <person name="Jetten M.S.M."/>
            <person name="Strous M."/>
        </authorList>
    </citation>
    <scope>NUCLEOTIDE SEQUENCE [LARGE SCALE GENOMIC DNA]</scope>
</reference>
<dbReference type="HOGENOM" id="CLU_2116537_0_0_0"/>
<name>D5MGA4_METO1</name>
<protein>
    <submittedName>
        <fullName evidence="1">Uncharacterized protein</fullName>
    </submittedName>
</protein>
<gene>
    <name evidence="1" type="ORF">DAMO_1727</name>
</gene>
<dbReference type="Proteomes" id="UP000006898">
    <property type="component" value="Chromosome"/>
</dbReference>
<sequence length="114" mass="12171">MHMCGDDHDLRASSVVRPHPAILVQPPFNPYDLSHPQAGAAVSEVAECGDLERRGLNIAGGFVMTGRQIEMSDGAPVAGFPPYGICRKVARDRNAVIISSHSASFPHRSQPLGV</sequence>
<dbReference type="EMBL" id="FP565575">
    <property type="protein sequence ID" value="CBE68785.1"/>
    <property type="molecule type" value="Genomic_DNA"/>
</dbReference>
<dbReference type="KEGG" id="mox:DAMO_1727"/>
<proteinExistence type="predicted"/>